<feature type="domain" description="Carboxylesterase type B" evidence="5">
    <location>
        <begin position="2"/>
        <end position="274"/>
    </location>
</feature>
<name>G3W685_SARHA</name>
<dbReference type="Ensembl" id="ENSSHAT00000011034.2">
    <property type="protein sequence ID" value="ENSSHAP00000010940.2"/>
    <property type="gene ID" value="ENSSHAG00000009427.2"/>
</dbReference>
<reference evidence="6 7" key="1">
    <citation type="journal article" date="2011" name="Proc. Natl. Acad. Sci. U.S.A.">
        <title>Genetic diversity and population structure of the endangered marsupial Sarcophilus harrisii (Tasmanian devil).</title>
        <authorList>
            <person name="Miller W."/>
            <person name="Hayes V.M."/>
            <person name="Ratan A."/>
            <person name="Petersen D.C."/>
            <person name="Wittekindt N.E."/>
            <person name="Miller J."/>
            <person name="Walenz B."/>
            <person name="Knight J."/>
            <person name="Qi J."/>
            <person name="Zhao F."/>
            <person name="Wang Q."/>
            <person name="Bedoya-Reina O.C."/>
            <person name="Katiyar N."/>
            <person name="Tomsho L.P."/>
            <person name="Kasson L.M."/>
            <person name="Hardie R.A."/>
            <person name="Woodbridge P."/>
            <person name="Tindall E.A."/>
            <person name="Bertelsen M.F."/>
            <person name="Dixon D."/>
            <person name="Pyecroft S."/>
            <person name="Helgen K.M."/>
            <person name="Lesk A.M."/>
            <person name="Pringle T.H."/>
            <person name="Patterson N."/>
            <person name="Zhang Y."/>
            <person name="Kreiss A."/>
            <person name="Woods G.M."/>
            <person name="Jones M.E."/>
            <person name="Schuster S.C."/>
        </authorList>
    </citation>
    <scope>NUCLEOTIDE SEQUENCE [LARGE SCALE GENOMIC DNA]</scope>
</reference>
<dbReference type="SUPFAM" id="SSF53474">
    <property type="entry name" value="alpha/beta-Hydrolases"/>
    <property type="match status" value="1"/>
</dbReference>
<protein>
    <recommendedName>
        <fullName evidence="4">Carboxylic ester hydrolase</fullName>
        <ecNumber evidence="4">3.1.1.-</ecNumber>
    </recommendedName>
</protein>
<dbReference type="InterPro" id="IPR029058">
    <property type="entry name" value="AB_hydrolase_fold"/>
</dbReference>
<dbReference type="PROSITE" id="PS00122">
    <property type="entry name" value="CARBOXYLESTERASE_B_1"/>
    <property type="match status" value="1"/>
</dbReference>
<dbReference type="AlphaFoldDB" id="G3W685"/>
<dbReference type="PROSITE" id="PS00941">
    <property type="entry name" value="CARBOXYLESTERASE_B_2"/>
    <property type="match status" value="1"/>
</dbReference>
<evidence type="ECO:0000313" key="7">
    <source>
        <dbReference type="Proteomes" id="UP000007648"/>
    </source>
</evidence>
<dbReference type="HOGENOM" id="CLU_006586_13_0_1"/>
<proteinExistence type="inferred from homology"/>
<feature type="domain" description="Carboxylesterase type B" evidence="5">
    <location>
        <begin position="384"/>
        <end position="501"/>
    </location>
</feature>
<keyword evidence="7" id="KW-1185">Reference proteome</keyword>
<dbReference type="Pfam" id="PF00135">
    <property type="entry name" value="COesterase"/>
    <property type="match status" value="2"/>
</dbReference>
<dbReference type="FunCoup" id="G3W685">
    <property type="interactions" value="12"/>
</dbReference>
<accession>G3W685</accession>
<sequence length="518" mass="57906">PVAVTKYGVLLGKQTRVEGKAVNIYLGVPFAKPPVGKLRFAPPEPPEPWNNIRNAGTYPPACLQQYWGQIAHLYFTTQKYQTWLRFQEDCLYLNIYTPAHAQRKIKLPVMVWFPGGAFVIGAASTYDGSVLSAHEDVVVVSIQNRLGILGFLSTGDAHARGNWALLDQIAALRWVQENIAGFGGDPSSVTLFGQSSGAICISGLILSPLSKGLFHGAISQSGTALLKLFISYDPLKIAKRIAKAAKCETNSSQVLVQCLRSKTEAEIQKVSNKMNFFRMNCTDHPEEVAGCDSQALGDLGCPSGLHARNPLPSAHLMDVSRQDNQAHFPHIMHIPIQRQIITKTKVVELLWNASALLNITKDQIPLVVKEYIGDFNFQRGKFKQLVQTARYHRDAGLPVYFYEFNHHIKAKFIIKARTDVADHGDEIGFILGTQLHNGFATEEEKKLKPSLMFDGTLSFSRNPNSHGLLEWPRYENEEKYLLLDLKQSVGTKLKEKKVAFWSRIQNHHHKQSQHGGEF</sequence>
<reference evidence="6" key="3">
    <citation type="submission" date="2025-09" db="UniProtKB">
        <authorList>
            <consortium name="Ensembl"/>
        </authorList>
    </citation>
    <scope>IDENTIFICATION</scope>
</reference>
<organism evidence="6 7">
    <name type="scientific">Sarcophilus harrisii</name>
    <name type="common">Tasmanian devil</name>
    <name type="synonym">Sarcophilus laniarius</name>
    <dbReference type="NCBI Taxonomy" id="9305"/>
    <lineage>
        <taxon>Eukaryota</taxon>
        <taxon>Metazoa</taxon>
        <taxon>Chordata</taxon>
        <taxon>Craniata</taxon>
        <taxon>Vertebrata</taxon>
        <taxon>Euteleostomi</taxon>
        <taxon>Mammalia</taxon>
        <taxon>Metatheria</taxon>
        <taxon>Dasyuromorphia</taxon>
        <taxon>Dasyuridae</taxon>
        <taxon>Sarcophilus</taxon>
    </lineage>
</organism>
<evidence type="ECO:0000256" key="3">
    <source>
        <dbReference type="ARBA" id="ARBA00022801"/>
    </source>
</evidence>
<dbReference type="InterPro" id="IPR019826">
    <property type="entry name" value="Carboxylesterase_B_AS"/>
</dbReference>
<dbReference type="STRING" id="9305.ENSSHAP00000010940"/>
<dbReference type="ESTHER" id="sarha-g3w685">
    <property type="family name" value="Carb_B_Chordata"/>
</dbReference>
<keyword evidence="2" id="KW-0732">Signal</keyword>
<dbReference type="Proteomes" id="UP000007648">
    <property type="component" value="Unassembled WGS sequence"/>
</dbReference>
<dbReference type="GeneTree" id="ENSGT00940000162924"/>
<dbReference type="InterPro" id="IPR002018">
    <property type="entry name" value="CarbesteraseB"/>
</dbReference>
<dbReference type="InterPro" id="IPR019819">
    <property type="entry name" value="Carboxylesterase_B_CS"/>
</dbReference>
<dbReference type="InterPro" id="IPR051093">
    <property type="entry name" value="Neuroligin/BSAL"/>
</dbReference>
<evidence type="ECO:0000256" key="4">
    <source>
        <dbReference type="RuleBase" id="RU361235"/>
    </source>
</evidence>
<dbReference type="EC" id="3.1.1.-" evidence="4"/>
<dbReference type="Gene3D" id="3.40.50.1820">
    <property type="entry name" value="alpha/beta hydrolase"/>
    <property type="match status" value="1"/>
</dbReference>
<keyword evidence="3 4" id="KW-0378">Hydrolase</keyword>
<evidence type="ECO:0000259" key="5">
    <source>
        <dbReference type="Pfam" id="PF00135"/>
    </source>
</evidence>
<dbReference type="PANTHER" id="PTHR43903">
    <property type="entry name" value="NEUROLIGIN"/>
    <property type="match status" value="1"/>
</dbReference>
<dbReference type="InParanoid" id="G3W685"/>
<evidence type="ECO:0000256" key="2">
    <source>
        <dbReference type="ARBA" id="ARBA00022729"/>
    </source>
</evidence>
<comment type="similarity">
    <text evidence="1 4">Belongs to the type-B carboxylesterase/lipase family.</text>
</comment>
<reference evidence="6" key="2">
    <citation type="submission" date="2025-08" db="UniProtKB">
        <authorList>
            <consortium name="Ensembl"/>
        </authorList>
    </citation>
    <scope>IDENTIFICATION</scope>
</reference>
<dbReference type="GO" id="GO:0016787">
    <property type="term" value="F:hydrolase activity"/>
    <property type="evidence" value="ECO:0007669"/>
    <property type="project" value="UniProtKB-KW"/>
</dbReference>
<dbReference type="eggNOG" id="KOG1516">
    <property type="taxonomic scope" value="Eukaryota"/>
</dbReference>
<evidence type="ECO:0000313" key="6">
    <source>
        <dbReference type="Ensembl" id="ENSSHAP00000010940.2"/>
    </source>
</evidence>
<evidence type="ECO:0000256" key="1">
    <source>
        <dbReference type="ARBA" id="ARBA00005964"/>
    </source>
</evidence>